<dbReference type="EMBL" id="AJVK01001666">
    <property type="status" value="NOT_ANNOTATED_CDS"/>
    <property type="molecule type" value="Genomic_DNA"/>
</dbReference>
<dbReference type="KEGG" id="ppap:129804164"/>
<dbReference type="GO" id="GO:0005576">
    <property type="term" value="C:extracellular region"/>
    <property type="evidence" value="ECO:0007669"/>
    <property type="project" value="UniProtKB-SubCell"/>
</dbReference>
<evidence type="ECO:0000313" key="7">
    <source>
        <dbReference type="EnsemblMetazoa" id="PPAI010506-PA"/>
    </source>
</evidence>
<dbReference type="GO" id="GO:0006508">
    <property type="term" value="P:proteolysis"/>
    <property type="evidence" value="ECO:0007669"/>
    <property type="project" value="UniProtKB-KW"/>
</dbReference>
<evidence type="ECO:0000256" key="3">
    <source>
        <dbReference type="ARBA" id="ARBA00022801"/>
    </source>
</evidence>
<reference evidence="7" key="1">
    <citation type="submission" date="2022-08" db="UniProtKB">
        <authorList>
            <consortium name="EnsemblMetazoa"/>
        </authorList>
    </citation>
    <scope>IDENTIFICATION</scope>
    <source>
        <strain evidence="7">Israel</strain>
    </source>
</reference>
<dbReference type="PRINTS" id="PR00722">
    <property type="entry name" value="CHYMOTRYPSIN"/>
</dbReference>
<dbReference type="InterPro" id="IPR001314">
    <property type="entry name" value="Peptidase_S1A"/>
</dbReference>
<evidence type="ECO:0000256" key="1">
    <source>
        <dbReference type="ARBA" id="ARBA00004239"/>
    </source>
</evidence>
<dbReference type="CDD" id="cd00190">
    <property type="entry name" value="Tryp_SPc"/>
    <property type="match status" value="1"/>
</dbReference>
<dbReference type="InterPro" id="IPR050430">
    <property type="entry name" value="Peptidase_S1"/>
</dbReference>
<keyword evidence="2" id="KW-0645">Protease</keyword>
<name>A0A1B0DPR9_PHLPP</name>
<evidence type="ECO:0000313" key="8">
    <source>
        <dbReference type="Proteomes" id="UP000092462"/>
    </source>
</evidence>
<dbReference type="PROSITE" id="PS00134">
    <property type="entry name" value="TRYPSIN_HIS"/>
    <property type="match status" value="1"/>
</dbReference>
<sequence length="268" mass="28825">MFKFVVIASLAALAFGGELPTPHDFITGIHDPENVKNTGYFQNFIIGGNTASPGQFPYQASFRLNSNAHFCGGIVANNRWIVSAAHCTISFTIDEIFVVLGAHSRLYGGVNYQLEQIINHQQYDTVTIANDVSVVKTTEAIVFNNLIQPIALGSSFIDGGVSAVLSGWGITYLPESRTADLQYLHVQTWTNANCRDAIGDNSDFIVYDHKICAGGVVGQGACIADSGGPLTVGNAAIGIASWGIPCAIGFPDVYDRVASHRNWIIEHF</sequence>
<evidence type="ECO:0000256" key="4">
    <source>
        <dbReference type="ARBA" id="ARBA00022825"/>
    </source>
</evidence>
<dbReference type="PANTHER" id="PTHR24276">
    <property type="entry name" value="POLYSERASE-RELATED"/>
    <property type="match status" value="1"/>
</dbReference>
<dbReference type="FunFam" id="2.40.10.10:FF:000036">
    <property type="entry name" value="Trypsin beta"/>
    <property type="match status" value="1"/>
</dbReference>
<dbReference type="AlphaFoldDB" id="A0A1B0DPR9"/>
<keyword evidence="8" id="KW-1185">Reference proteome</keyword>
<dbReference type="Proteomes" id="UP000092462">
    <property type="component" value="Unassembled WGS sequence"/>
</dbReference>
<dbReference type="EnsemblMetazoa" id="PPAI010506-RA">
    <property type="protein sequence ID" value="PPAI010506-PA"/>
    <property type="gene ID" value="PPAI010506"/>
</dbReference>
<dbReference type="RefSeq" id="XP_055707214.1">
    <property type="nucleotide sequence ID" value="XM_055851239.1"/>
</dbReference>
<dbReference type="OrthoDB" id="8440449at2759"/>
<dbReference type="Gene3D" id="2.40.10.10">
    <property type="entry name" value="Trypsin-like serine proteases"/>
    <property type="match status" value="2"/>
</dbReference>
<dbReference type="VEuPathDB" id="VectorBase:PPAPM1_003191"/>
<dbReference type="FunFam" id="2.40.10.10:FF:000068">
    <property type="entry name" value="transmembrane protease serine 2"/>
    <property type="match status" value="1"/>
</dbReference>
<proteinExistence type="inferred from homology"/>
<evidence type="ECO:0000256" key="5">
    <source>
        <dbReference type="ARBA" id="ARBA00023157"/>
    </source>
</evidence>
<evidence type="ECO:0000256" key="2">
    <source>
        <dbReference type="ARBA" id="ARBA00022670"/>
    </source>
</evidence>
<protein>
    <submittedName>
        <fullName evidence="7">Uncharacterized protein</fullName>
    </submittedName>
</protein>
<keyword evidence="4" id="KW-0720">Serine protease</keyword>
<accession>A0A1B0DPR9</accession>
<comment type="subcellular location">
    <subcellularLocation>
        <location evidence="1">Secreted</location>
        <location evidence="1">Extracellular space</location>
    </subcellularLocation>
</comment>
<evidence type="ECO:0000256" key="6">
    <source>
        <dbReference type="ARBA" id="ARBA00024195"/>
    </source>
</evidence>
<dbReference type="InterPro" id="IPR001254">
    <property type="entry name" value="Trypsin_dom"/>
</dbReference>
<comment type="similarity">
    <text evidence="6">Belongs to the peptidase S1 family. CLIP subfamily.</text>
</comment>
<dbReference type="PANTHER" id="PTHR24276:SF91">
    <property type="entry name" value="AT26814P-RELATED"/>
    <property type="match status" value="1"/>
</dbReference>
<dbReference type="GO" id="GO:0004252">
    <property type="term" value="F:serine-type endopeptidase activity"/>
    <property type="evidence" value="ECO:0007669"/>
    <property type="project" value="InterPro"/>
</dbReference>
<dbReference type="InterPro" id="IPR018114">
    <property type="entry name" value="TRYPSIN_HIS"/>
</dbReference>
<organism evidence="7 8">
    <name type="scientific">Phlebotomus papatasi</name>
    <name type="common">Sandfly</name>
    <dbReference type="NCBI Taxonomy" id="29031"/>
    <lineage>
        <taxon>Eukaryota</taxon>
        <taxon>Metazoa</taxon>
        <taxon>Ecdysozoa</taxon>
        <taxon>Arthropoda</taxon>
        <taxon>Hexapoda</taxon>
        <taxon>Insecta</taxon>
        <taxon>Pterygota</taxon>
        <taxon>Neoptera</taxon>
        <taxon>Endopterygota</taxon>
        <taxon>Diptera</taxon>
        <taxon>Nematocera</taxon>
        <taxon>Psychodoidea</taxon>
        <taxon>Psychodidae</taxon>
        <taxon>Phlebotomus</taxon>
        <taxon>Phlebotomus</taxon>
    </lineage>
</organism>
<dbReference type="SMART" id="SM00020">
    <property type="entry name" value="Tryp_SPc"/>
    <property type="match status" value="1"/>
</dbReference>
<dbReference type="SUPFAM" id="SSF50494">
    <property type="entry name" value="Trypsin-like serine proteases"/>
    <property type="match status" value="1"/>
</dbReference>
<keyword evidence="5" id="KW-1015">Disulfide bond</keyword>
<dbReference type="Pfam" id="PF00089">
    <property type="entry name" value="Trypsin"/>
    <property type="match status" value="1"/>
</dbReference>
<keyword evidence="3" id="KW-0378">Hydrolase</keyword>
<dbReference type="InterPro" id="IPR009003">
    <property type="entry name" value="Peptidase_S1_PA"/>
</dbReference>
<dbReference type="InterPro" id="IPR043504">
    <property type="entry name" value="Peptidase_S1_PA_chymotrypsin"/>
</dbReference>
<dbReference type="VEuPathDB" id="VectorBase:PPAI010506"/>
<dbReference type="GeneID" id="129804164"/>
<dbReference type="PROSITE" id="PS50240">
    <property type="entry name" value="TRYPSIN_DOM"/>
    <property type="match status" value="1"/>
</dbReference>